<evidence type="ECO:0000313" key="9">
    <source>
        <dbReference type="Proteomes" id="UP000578112"/>
    </source>
</evidence>
<dbReference type="PROSITE" id="PS50005">
    <property type="entry name" value="TPR"/>
    <property type="match status" value="1"/>
</dbReference>
<evidence type="ECO:0000256" key="3">
    <source>
        <dbReference type="ARBA" id="ARBA00023125"/>
    </source>
</evidence>
<protein>
    <submittedName>
        <fullName evidence="8">DNA-binding SARP family transcriptional activator</fullName>
    </submittedName>
</protein>
<feature type="DNA-binding region" description="OmpR/PhoB-type" evidence="6">
    <location>
        <begin position="1"/>
        <end position="99"/>
    </location>
</feature>
<dbReference type="PANTHER" id="PTHR35807">
    <property type="entry name" value="TRANSCRIPTIONAL REGULATOR REDD-RELATED"/>
    <property type="match status" value="1"/>
</dbReference>
<keyword evidence="9" id="KW-1185">Reference proteome</keyword>
<proteinExistence type="inferred from homology"/>
<evidence type="ECO:0000256" key="2">
    <source>
        <dbReference type="ARBA" id="ARBA00023015"/>
    </source>
</evidence>
<dbReference type="Pfam" id="PF00486">
    <property type="entry name" value="Trans_reg_C"/>
    <property type="match status" value="1"/>
</dbReference>
<dbReference type="SMART" id="SM01043">
    <property type="entry name" value="BTAD"/>
    <property type="match status" value="1"/>
</dbReference>
<dbReference type="InterPro" id="IPR001867">
    <property type="entry name" value="OmpR/PhoB-type_DNA-bd"/>
</dbReference>
<dbReference type="SUPFAM" id="SSF48452">
    <property type="entry name" value="TPR-like"/>
    <property type="match status" value="1"/>
</dbReference>
<dbReference type="RefSeq" id="WP_184995844.1">
    <property type="nucleotide sequence ID" value="NZ_BOMK01000003.1"/>
</dbReference>
<dbReference type="GO" id="GO:0006355">
    <property type="term" value="P:regulation of DNA-templated transcription"/>
    <property type="evidence" value="ECO:0007669"/>
    <property type="project" value="InterPro"/>
</dbReference>
<dbReference type="InterPro" id="IPR049945">
    <property type="entry name" value="AAA_22"/>
</dbReference>
<dbReference type="Gene3D" id="3.40.50.300">
    <property type="entry name" value="P-loop containing nucleotide triphosphate hydrolases"/>
    <property type="match status" value="1"/>
</dbReference>
<dbReference type="PRINTS" id="PR00364">
    <property type="entry name" value="DISEASERSIST"/>
</dbReference>
<keyword evidence="4" id="KW-0804">Transcription</keyword>
<dbReference type="AlphaFoldDB" id="A0A7W7I1T7"/>
<dbReference type="SUPFAM" id="SSF52540">
    <property type="entry name" value="P-loop containing nucleoside triphosphate hydrolases"/>
    <property type="match status" value="1"/>
</dbReference>
<dbReference type="Gene3D" id="1.10.10.10">
    <property type="entry name" value="Winged helix-like DNA-binding domain superfamily/Winged helix DNA-binding domain"/>
    <property type="match status" value="1"/>
</dbReference>
<dbReference type="CDD" id="cd15831">
    <property type="entry name" value="BTAD"/>
    <property type="match status" value="1"/>
</dbReference>
<sequence>MSVRIQVLGQVRVEVAGATVSPASTGQRTVLALLAVAGGQMLTRAQLIDTLWVGRPPPSAVNVVQTHVKNLRRLLEPSRPAHGRSVVLPAVGDGYALRVPREDIDLFRFRALVERARAEPGRDGGRAAGLLGEALRLWRGAPLADVPVLAGHPKVLALAQERRLALLRCGEALTRAGRFAEAVRVLEEAVAAEPLDEVGQARLITAYQAAGRRAQAFAAFHRVRGLLADELGVDPGLELIAAHEALLRQDGAAPERANGAAPPAPPPLAQLPAEAFGFTGREAWMAELDRLAGPSAGPPRVLLITGTAGVGKTALALRWAHRRRDLFPDGQLYLDLRGYGPEQPMRPVDALRRMLRALGLPGEQVPLEVEECAAGFRSLIDGRRMLVVLDNAASVEQVRHLLPGSSSCLVVVTSRDAQAGLVARHGAARMVLDLLDEGEAVALLHALIGARVAAEPQAAATLAARCARLPLALRVVAELALARPDTSLAELAGDLADHRDRLALLDAAGDRHTGVGSVLQWSYRDLAPSTAAAFGLLALHPGADFDRHVAAALTGVGTPAVDQVLDRLTRAHLVQRDDSGRYRMHELLRAHARGLSGGIDSAAGRAAGTRLLDHYLAATAAAIDTLHPAGRPCRPDSGTHPPATPAFPDAASARGWLDAERANLLAVVLHAAEHGWPAHAVRLRRTLDPASSM</sequence>
<reference evidence="8 9" key="1">
    <citation type="submission" date="2020-08" db="EMBL/GenBank/DDBJ databases">
        <title>Sequencing the genomes of 1000 actinobacteria strains.</title>
        <authorList>
            <person name="Klenk H.-P."/>
        </authorList>
    </citation>
    <scope>NUCLEOTIDE SEQUENCE [LARGE SCALE GENOMIC DNA]</scope>
    <source>
        <strain evidence="8 9">DSM 43149</strain>
    </source>
</reference>
<dbReference type="InterPro" id="IPR027417">
    <property type="entry name" value="P-loop_NTPase"/>
</dbReference>
<evidence type="ECO:0000256" key="6">
    <source>
        <dbReference type="PROSITE-ProRule" id="PRU01091"/>
    </source>
</evidence>
<dbReference type="InterPro" id="IPR005158">
    <property type="entry name" value="BTAD"/>
</dbReference>
<keyword evidence="5" id="KW-0802">TPR repeat</keyword>
<dbReference type="SMART" id="SM00382">
    <property type="entry name" value="AAA"/>
    <property type="match status" value="1"/>
</dbReference>
<dbReference type="InterPro" id="IPR003593">
    <property type="entry name" value="AAA+_ATPase"/>
</dbReference>
<dbReference type="GO" id="GO:0000160">
    <property type="term" value="P:phosphorelay signal transduction system"/>
    <property type="evidence" value="ECO:0007669"/>
    <property type="project" value="InterPro"/>
</dbReference>
<dbReference type="SUPFAM" id="SSF46894">
    <property type="entry name" value="C-terminal effector domain of the bipartite response regulators"/>
    <property type="match status" value="1"/>
</dbReference>
<name>A0A7W7I1T7_9ACTN</name>
<dbReference type="Proteomes" id="UP000578112">
    <property type="component" value="Unassembled WGS sequence"/>
</dbReference>
<dbReference type="InterPro" id="IPR051677">
    <property type="entry name" value="AfsR-DnrI-RedD_regulator"/>
</dbReference>
<dbReference type="InterPro" id="IPR016032">
    <property type="entry name" value="Sig_transdc_resp-reg_C-effctor"/>
</dbReference>
<accession>A0A7W7I1T7</accession>
<feature type="domain" description="OmpR/PhoB-type" evidence="7">
    <location>
        <begin position="1"/>
        <end position="99"/>
    </location>
</feature>
<comment type="caution">
    <text evidence="8">The sequence shown here is derived from an EMBL/GenBank/DDBJ whole genome shotgun (WGS) entry which is preliminary data.</text>
</comment>
<dbReference type="Pfam" id="PF13401">
    <property type="entry name" value="AAA_22"/>
    <property type="match status" value="1"/>
</dbReference>
<gene>
    <name evidence="8" type="ORF">BJ971_005242</name>
</gene>
<evidence type="ECO:0000256" key="1">
    <source>
        <dbReference type="ARBA" id="ARBA00005820"/>
    </source>
</evidence>
<evidence type="ECO:0000259" key="7">
    <source>
        <dbReference type="PROSITE" id="PS51755"/>
    </source>
</evidence>
<evidence type="ECO:0000256" key="5">
    <source>
        <dbReference type="PROSITE-ProRule" id="PRU00339"/>
    </source>
</evidence>
<dbReference type="Gene3D" id="1.25.40.10">
    <property type="entry name" value="Tetratricopeptide repeat domain"/>
    <property type="match status" value="1"/>
</dbReference>
<dbReference type="SMART" id="SM00862">
    <property type="entry name" value="Trans_reg_C"/>
    <property type="match status" value="1"/>
</dbReference>
<keyword evidence="2" id="KW-0805">Transcription regulation</keyword>
<dbReference type="InterPro" id="IPR011990">
    <property type="entry name" value="TPR-like_helical_dom_sf"/>
</dbReference>
<evidence type="ECO:0000313" key="8">
    <source>
        <dbReference type="EMBL" id="MBB4764686.1"/>
    </source>
</evidence>
<evidence type="ECO:0000256" key="4">
    <source>
        <dbReference type="ARBA" id="ARBA00023163"/>
    </source>
</evidence>
<comment type="similarity">
    <text evidence="1">Belongs to the AfsR/DnrI/RedD regulatory family.</text>
</comment>
<dbReference type="Pfam" id="PF03704">
    <property type="entry name" value="BTAD"/>
    <property type="match status" value="1"/>
</dbReference>
<feature type="repeat" description="TPR" evidence="5">
    <location>
        <begin position="163"/>
        <end position="196"/>
    </location>
</feature>
<dbReference type="PROSITE" id="PS51755">
    <property type="entry name" value="OMPR_PHOB"/>
    <property type="match status" value="1"/>
</dbReference>
<dbReference type="EMBL" id="JACHNH010000001">
    <property type="protein sequence ID" value="MBB4764686.1"/>
    <property type="molecule type" value="Genomic_DNA"/>
</dbReference>
<dbReference type="PANTHER" id="PTHR35807:SF1">
    <property type="entry name" value="TRANSCRIPTIONAL REGULATOR REDD"/>
    <property type="match status" value="1"/>
</dbReference>
<dbReference type="InterPro" id="IPR019734">
    <property type="entry name" value="TPR_rpt"/>
</dbReference>
<dbReference type="GO" id="GO:0003677">
    <property type="term" value="F:DNA binding"/>
    <property type="evidence" value="ECO:0007669"/>
    <property type="project" value="UniProtKB-UniRule"/>
</dbReference>
<organism evidence="8 9">
    <name type="scientific">Actinoplanes digitatis</name>
    <dbReference type="NCBI Taxonomy" id="1868"/>
    <lineage>
        <taxon>Bacteria</taxon>
        <taxon>Bacillati</taxon>
        <taxon>Actinomycetota</taxon>
        <taxon>Actinomycetes</taxon>
        <taxon>Micromonosporales</taxon>
        <taxon>Micromonosporaceae</taxon>
        <taxon>Actinoplanes</taxon>
    </lineage>
</organism>
<dbReference type="GO" id="GO:0043531">
    <property type="term" value="F:ADP binding"/>
    <property type="evidence" value="ECO:0007669"/>
    <property type="project" value="InterPro"/>
</dbReference>
<dbReference type="InterPro" id="IPR036388">
    <property type="entry name" value="WH-like_DNA-bd_sf"/>
</dbReference>
<keyword evidence="3 6" id="KW-0238">DNA-binding</keyword>